<keyword evidence="11" id="KW-1185">Reference proteome</keyword>
<evidence type="ECO:0000256" key="2">
    <source>
        <dbReference type="ARBA" id="ARBA00022692"/>
    </source>
</evidence>
<dbReference type="PRINTS" id="PR00249">
    <property type="entry name" value="GPCRSECRETIN"/>
</dbReference>
<keyword evidence="5" id="KW-1015">Disulfide bond</keyword>
<dbReference type="PROSITE" id="PS50261">
    <property type="entry name" value="G_PROTEIN_RECEP_F2_4"/>
    <property type="match status" value="1"/>
</dbReference>
<feature type="chain" id="PRO_5034453681" evidence="7">
    <location>
        <begin position="32"/>
        <end position="556"/>
    </location>
</feature>
<dbReference type="InterPro" id="IPR057244">
    <property type="entry name" value="GAIN_B"/>
</dbReference>
<dbReference type="PANTHER" id="PTHR12011">
    <property type="entry name" value="ADHESION G-PROTEIN COUPLED RECEPTOR"/>
    <property type="match status" value="1"/>
</dbReference>
<feature type="transmembrane region" description="Helical" evidence="6">
    <location>
        <begin position="291"/>
        <end position="313"/>
    </location>
</feature>
<accession>A0A8C9RL54</accession>
<evidence type="ECO:0000256" key="7">
    <source>
        <dbReference type="SAM" id="SignalP"/>
    </source>
</evidence>
<dbReference type="Proteomes" id="UP000694397">
    <property type="component" value="Chromosome 1"/>
</dbReference>
<dbReference type="InterPro" id="IPR046338">
    <property type="entry name" value="GAIN_dom_sf"/>
</dbReference>
<dbReference type="GeneTree" id="ENSGT00940000154285"/>
<dbReference type="GeneID" id="108933956"/>
<dbReference type="Gene3D" id="2.60.220.50">
    <property type="match status" value="1"/>
</dbReference>
<dbReference type="Pfam" id="PF01825">
    <property type="entry name" value="GPS"/>
    <property type="match status" value="1"/>
</dbReference>
<evidence type="ECO:0000256" key="1">
    <source>
        <dbReference type="ARBA" id="ARBA00004141"/>
    </source>
</evidence>
<feature type="signal peptide" evidence="7">
    <location>
        <begin position="1"/>
        <end position="31"/>
    </location>
</feature>
<keyword evidence="4 6" id="KW-0472">Membrane</keyword>
<feature type="transmembrane region" description="Helical" evidence="6">
    <location>
        <begin position="363"/>
        <end position="382"/>
    </location>
</feature>
<evidence type="ECO:0000256" key="4">
    <source>
        <dbReference type="ARBA" id="ARBA00023136"/>
    </source>
</evidence>
<feature type="transmembrane region" description="Helical" evidence="6">
    <location>
        <begin position="325"/>
        <end position="343"/>
    </location>
</feature>
<dbReference type="InterPro" id="IPR017981">
    <property type="entry name" value="GPCR_2-like_7TM"/>
</dbReference>
<keyword evidence="2 6" id="KW-0812">Transmembrane</keyword>
<keyword evidence="3 6" id="KW-1133">Transmembrane helix</keyword>
<dbReference type="Pfam" id="PF00002">
    <property type="entry name" value="7tm_2"/>
    <property type="match status" value="1"/>
</dbReference>
<dbReference type="PROSITE" id="PS50221">
    <property type="entry name" value="GAIN_B"/>
    <property type="match status" value="1"/>
</dbReference>
<proteinExistence type="predicted"/>
<dbReference type="Gene3D" id="1.20.1070.10">
    <property type="entry name" value="Rhodopsin 7-helix transmembrane proteins"/>
    <property type="match status" value="1"/>
</dbReference>
<dbReference type="GO" id="GO:0007189">
    <property type="term" value="P:adenylate cyclase-activating G protein-coupled receptor signaling pathway"/>
    <property type="evidence" value="ECO:0007669"/>
    <property type="project" value="TreeGrafter"/>
</dbReference>
<evidence type="ECO:0000313" key="10">
    <source>
        <dbReference type="Ensembl" id="ENSSFOP00015017121.1"/>
    </source>
</evidence>
<sequence length="556" mass="62024">MAERSAVQPQKSTSTLIMVLLILMCFGASHSCDFLIGLFSHRNCSGTIEVLYNGSSTRACCAGQDEYVNSSGDSLSCLFSVEHSMSFSNILLTDYCRGPNILTPICYLNTCNKSTIPQEIQTTTQTTLQTTGQIIKEEFVVENFAGLQCVGNLTTISFSSSMISEPLINVSVPADLFSSVKNVSNVTFVLSVSSSKDLKQKSGMVLKDFFFGIEVENVTISNLTTPFTLDFMFRSKKENNASCVFLNNSLLVSEGCETKSLSNHVKCSCNHFSYFALLLNDNLPESEDLTLYTYISCGISVGVFTVTLLAFTLWSIHKQVDQTMLVHLQLVGSLLLLNVMFLLNGTLSSRVSTPLCTVLGLLLHYFLLCSFTSLAVEGVHLYRMLIQVYNVHVQHYFRKMSLLTWGAPALVVAIITAVNWKIYGMDNQSKTMCWITNDMVRYITVLGYVGLVMLFNAAIFIFVVVKVVRLRMQLTAQQKGNHCRSFCSLLFLMCMLGLSWILSVFLHENFSSSIVYIFTVLNSLQGFGVPLWLFFKRRSSTAKDSYETGRSERLPE</sequence>
<evidence type="ECO:0000313" key="11">
    <source>
        <dbReference type="Proteomes" id="UP000694397"/>
    </source>
</evidence>
<evidence type="ECO:0000256" key="5">
    <source>
        <dbReference type="ARBA" id="ARBA00023157"/>
    </source>
</evidence>
<keyword evidence="7" id="KW-0732">Signal</keyword>
<dbReference type="RefSeq" id="XP_018606912.1">
    <property type="nucleotide sequence ID" value="XM_018751396.1"/>
</dbReference>
<reference evidence="10" key="3">
    <citation type="submission" date="2025-09" db="UniProtKB">
        <authorList>
            <consortium name="Ensembl"/>
        </authorList>
    </citation>
    <scope>IDENTIFICATION</scope>
</reference>
<dbReference type="OrthoDB" id="283575at2759"/>
<feature type="transmembrane region" description="Helical" evidence="6">
    <location>
        <begin position="513"/>
        <end position="535"/>
    </location>
</feature>
<evidence type="ECO:0000256" key="6">
    <source>
        <dbReference type="SAM" id="Phobius"/>
    </source>
</evidence>
<comment type="subcellular location">
    <subcellularLocation>
        <location evidence="1">Membrane</location>
        <topology evidence="1">Multi-pass membrane protein</topology>
    </subcellularLocation>
</comment>
<protein>
    <submittedName>
        <fullName evidence="10">Adhesion G-protein coupled receptor G5-like</fullName>
    </submittedName>
</protein>
<dbReference type="PANTHER" id="PTHR12011:SF285">
    <property type="entry name" value="ADHESION G PROTEIN-COUPLED RECEPTOR G3"/>
    <property type="match status" value="1"/>
</dbReference>
<dbReference type="InterPro" id="IPR000203">
    <property type="entry name" value="GPS"/>
</dbReference>
<evidence type="ECO:0000259" key="8">
    <source>
        <dbReference type="PROSITE" id="PS50221"/>
    </source>
</evidence>
<reference evidence="10 11" key="1">
    <citation type="submission" date="2019-04" db="EMBL/GenBank/DDBJ databases">
        <authorList>
            <consortium name="Wellcome Sanger Institute Data Sharing"/>
        </authorList>
    </citation>
    <scope>NUCLEOTIDE SEQUENCE [LARGE SCALE GENOMIC DNA]</scope>
</reference>
<dbReference type="GO" id="GO:0004930">
    <property type="term" value="F:G protein-coupled receptor activity"/>
    <property type="evidence" value="ECO:0007669"/>
    <property type="project" value="InterPro"/>
</dbReference>
<dbReference type="GO" id="GO:0005886">
    <property type="term" value="C:plasma membrane"/>
    <property type="evidence" value="ECO:0007669"/>
    <property type="project" value="TreeGrafter"/>
</dbReference>
<reference evidence="10" key="2">
    <citation type="submission" date="2025-08" db="UniProtKB">
        <authorList>
            <consortium name="Ensembl"/>
        </authorList>
    </citation>
    <scope>IDENTIFICATION</scope>
</reference>
<dbReference type="GO" id="GO:0007166">
    <property type="term" value="P:cell surface receptor signaling pathway"/>
    <property type="evidence" value="ECO:0007669"/>
    <property type="project" value="InterPro"/>
</dbReference>
<feature type="transmembrane region" description="Helical" evidence="6">
    <location>
        <begin position="442"/>
        <end position="465"/>
    </location>
</feature>
<evidence type="ECO:0000259" key="9">
    <source>
        <dbReference type="PROSITE" id="PS50261"/>
    </source>
</evidence>
<evidence type="ECO:0000256" key="3">
    <source>
        <dbReference type="ARBA" id="ARBA00022989"/>
    </source>
</evidence>
<dbReference type="Ensembl" id="ENSSFOT00015017315.2">
    <property type="protein sequence ID" value="ENSSFOP00015017121.1"/>
    <property type="gene ID" value="ENSSFOG00015011029.2"/>
</dbReference>
<feature type="domain" description="G-protein coupled receptors family 2 profile 2" evidence="9">
    <location>
        <begin position="289"/>
        <end position="537"/>
    </location>
</feature>
<gene>
    <name evidence="10" type="primary">LOC108933956</name>
</gene>
<dbReference type="InterPro" id="IPR000832">
    <property type="entry name" value="GPCR_2_secretin-like"/>
</dbReference>
<feature type="domain" description="GAIN-B" evidence="8">
    <location>
        <begin position="149"/>
        <end position="285"/>
    </location>
</feature>
<name>A0A8C9RL54_SCLFO</name>
<dbReference type="AlphaFoldDB" id="A0A8C9RL54"/>
<organism evidence="10 11">
    <name type="scientific">Scleropages formosus</name>
    <name type="common">Asian bonytongue</name>
    <name type="synonym">Osteoglossum formosum</name>
    <dbReference type="NCBI Taxonomy" id="113540"/>
    <lineage>
        <taxon>Eukaryota</taxon>
        <taxon>Metazoa</taxon>
        <taxon>Chordata</taxon>
        <taxon>Craniata</taxon>
        <taxon>Vertebrata</taxon>
        <taxon>Euteleostomi</taxon>
        <taxon>Actinopterygii</taxon>
        <taxon>Neopterygii</taxon>
        <taxon>Teleostei</taxon>
        <taxon>Osteoglossocephala</taxon>
        <taxon>Osteoglossomorpha</taxon>
        <taxon>Osteoglossiformes</taxon>
        <taxon>Osteoglossidae</taxon>
        <taxon>Scleropages</taxon>
    </lineage>
</organism>
<feature type="transmembrane region" description="Helical" evidence="6">
    <location>
        <begin position="486"/>
        <end position="507"/>
    </location>
</feature>
<feature type="transmembrane region" description="Helical" evidence="6">
    <location>
        <begin position="402"/>
        <end position="422"/>
    </location>
</feature>